<feature type="compositionally biased region" description="Basic and acidic residues" evidence="15">
    <location>
        <begin position="527"/>
        <end position="538"/>
    </location>
</feature>
<protein>
    <recommendedName>
        <fullName evidence="12">Pre-mRNA cleavage complex 2 protein Pcf11</fullName>
    </recommendedName>
    <alternativeName>
        <fullName evidence="13">Pre-mRNA cleavage complex II protein Pcf11</fullName>
    </alternativeName>
</protein>
<feature type="coiled-coil region" evidence="14">
    <location>
        <begin position="165"/>
        <end position="204"/>
    </location>
</feature>
<dbReference type="GO" id="GO:0005849">
    <property type="term" value="C:mRNA cleavage factor complex"/>
    <property type="evidence" value="ECO:0007669"/>
    <property type="project" value="TreeGrafter"/>
</dbReference>
<evidence type="ECO:0000313" key="19">
    <source>
        <dbReference type="Proteomes" id="UP001107558"/>
    </source>
</evidence>
<evidence type="ECO:0000256" key="13">
    <source>
        <dbReference type="ARBA" id="ARBA00083113"/>
    </source>
</evidence>
<feature type="compositionally biased region" description="Basic and acidic residues" evidence="15">
    <location>
        <begin position="347"/>
        <end position="362"/>
    </location>
</feature>
<feature type="region of interest" description="Disordered" evidence="15">
    <location>
        <begin position="253"/>
        <end position="430"/>
    </location>
</feature>
<keyword evidence="2" id="KW-0488">Methylation</keyword>
<feature type="compositionally biased region" description="Basic and acidic residues" evidence="15">
    <location>
        <begin position="392"/>
        <end position="402"/>
    </location>
</feature>
<feature type="region of interest" description="Disordered" evidence="15">
    <location>
        <begin position="1464"/>
        <end position="1512"/>
    </location>
</feature>
<comment type="function">
    <text evidence="10">Component of pre-mRNA cleavage complex II, which promotes transcription termination by RNA polymerase II.</text>
</comment>
<name>A0A9J6BWD2_POLVA</name>
<dbReference type="GO" id="GO:0003729">
    <property type="term" value="F:mRNA binding"/>
    <property type="evidence" value="ECO:0007669"/>
    <property type="project" value="InterPro"/>
</dbReference>
<evidence type="ECO:0000256" key="1">
    <source>
        <dbReference type="ARBA" id="ARBA00004123"/>
    </source>
</evidence>
<dbReference type="CDD" id="cd16982">
    <property type="entry name" value="CID_Pcf11"/>
    <property type="match status" value="1"/>
</dbReference>
<feature type="domain" description="CID" evidence="17">
    <location>
        <begin position="5"/>
        <end position="133"/>
    </location>
</feature>
<keyword evidence="3" id="KW-1017">Isopeptide bond</keyword>
<feature type="compositionally biased region" description="Low complexity" evidence="15">
    <location>
        <begin position="1470"/>
        <end position="1487"/>
    </location>
</feature>
<dbReference type="Gene3D" id="1.25.40.90">
    <property type="match status" value="1"/>
</dbReference>
<dbReference type="InterPro" id="IPR054127">
    <property type="entry name" value="Pcf11_C"/>
</dbReference>
<evidence type="ECO:0000256" key="15">
    <source>
        <dbReference type="SAM" id="MobiDB-lite"/>
    </source>
</evidence>
<keyword evidence="7" id="KW-0007">Acetylation</keyword>
<keyword evidence="5" id="KW-0507">mRNA processing</keyword>
<feature type="compositionally biased region" description="Basic and acidic residues" evidence="15">
    <location>
        <begin position="497"/>
        <end position="507"/>
    </location>
</feature>
<evidence type="ECO:0000256" key="6">
    <source>
        <dbReference type="ARBA" id="ARBA00022843"/>
    </source>
</evidence>
<dbReference type="GO" id="GO:0005737">
    <property type="term" value="C:cytoplasm"/>
    <property type="evidence" value="ECO:0007669"/>
    <property type="project" value="TreeGrafter"/>
</dbReference>
<feature type="compositionally biased region" description="Basic and acidic residues" evidence="15">
    <location>
        <begin position="1497"/>
        <end position="1511"/>
    </location>
</feature>
<gene>
    <name evidence="18" type="ORF">PVAND_003855</name>
</gene>
<proteinExistence type="predicted"/>
<evidence type="ECO:0000256" key="4">
    <source>
        <dbReference type="ARBA" id="ARBA00022553"/>
    </source>
</evidence>
<feature type="compositionally biased region" description="Polar residues" evidence="15">
    <location>
        <begin position="1418"/>
        <end position="1430"/>
    </location>
</feature>
<feature type="compositionally biased region" description="Basic and acidic residues" evidence="15">
    <location>
        <begin position="471"/>
        <end position="482"/>
    </location>
</feature>
<keyword evidence="8 14" id="KW-0175">Coiled coil</keyword>
<sequence>MDSVKEKEIEEEYLSSLMDLNVNSKPLINMLTMLAEDNLENAAIIVRAIEKHILQVSPEIKLPILYLIDSIVKNVGDKYKQLFAQNIVNIFCGVFEKVNEKVREKMFNLRQTWNDVFPQTKLYALDVKVNVMDNNWPITAKVLPKSVHVNPNFLKKTKNPENQAKEDLMLQMQAKERELLELKQRKIELELMVTKKKIAEQEKEIKGIVPSTSNTVNSAISIAPVSHPMTMTTSSMMIPHQQGRIRIAPVSSTMLSSARPRDPRLSKLRPQIEVPQPSLPPTSILPGIMKLPRIPKYSNGNKSSSSTTTSSFRDIDERDSRRRREKDHDDSSSKEKSSKSSSSRKSSKSDSPRKKSDDDKKLSSKNSSSHHHKSTSSSSSHSRSRSSTKSPLKSEVKLKVDEVESLFQSTDMDMRPDSTTAAASSKISKNQLLDELLHDEDMKSNQEMMITTSNNDFFTEESNTIQVNGKCDIEAKTEEVGKKRSIGGEQSESESTEPSKKKNKTDNDPLSLFGNEDVDLRSVPQQLEKRSKSKEKADFETVRAKLNASKMKSKTTGVKLLEEIQPAPINENGPPSELVRKILQKKKNDVKELEEKASSPPITTDRIVNDIVMTEKKDEIVDYGSMTAAELRNTSGVPASLRKEKRKETKWSQPTMPWGIAAPVLSTRLMNNPNIPLPHHFINPWENNPMIVAMQKQSQVPLVLPQSQSQPILNNKMRTLRLDGTRDHLLRFYGEIAIIFNESGEAHDIRFSSGQSKVVIDDVYSQVLDFNDSYKPIIIDGIMHKIKFGSPTRELYIDENFYECYFNNQITQIVLGDKVRRVRIEGKAPEVKIGNKRKDVVLGLINMMIDAEIMVPVFLDTTVQYFEYKGQIFTLQFADFFLSVIINNEPFKVEFGGLPKNFVLNGQKHFIRFTVLPDDIVPGQVNLHGMKRTHLFRNCKSPPLPIQSDPMIRDREINQFVDNDAINKHLPIHHNPPVTTVIEPPPLQQQQPQSNITLPDLNISELLQQLVATGIIGSNTNAPSASTVSKEVEQAPIKPIEPQINPSKSSEPKLKIISVNLSRPESIKMRQQAIIDTLYLGIQCSSCGLRFPVEQTIKYSQHLDWHFRQNRRERDSKRKAHSRKWYYNRSDWIKYEEIEDLDEREKNFFETQQMEAMDQGEDSNGLTRMTGQETYSCPAGPDDVNRCCEMCNDQFDQFFNEETEEWHLRSAIKVDNKFFHPICYEDYKASFTLDESGLNEAANDSQTEANDSEVKVEDANAVKDEKSVIKNETEIVNTNTEDDDDVIVLPPEEPVITEIIDEQDHEMTEQNESPQMQSTIIDDDIMIQEPKIETQIVNDDDDSNDAQCTSEDTNTLPFIVKIKEEPKDDGYEDQTEEDPFIEVTSINEELMLDDGHTHSPFQPALDENAVFDESSLFSQNSNHESSVINDDSSRHEPSSEPLMVGGNKNIKIVLSSLVQNNLSNKGTGSNNFVNNDQNDNSNIDTNNKLIDSNSNDLQRRISDDRSTRNEDLQENTELPYIVKESLQGFNFEKTVTVKRGIENSGLCSIM</sequence>
<dbReference type="Pfam" id="PF04818">
    <property type="entry name" value="CID"/>
    <property type="match status" value="1"/>
</dbReference>
<evidence type="ECO:0000256" key="10">
    <source>
        <dbReference type="ARBA" id="ARBA00057101"/>
    </source>
</evidence>
<feature type="region of interest" description="Disordered" evidence="15">
    <location>
        <begin position="467"/>
        <end position="538"/>
    </location>
</feature>
<dbReference type="GO" id="GO:0000993">
    <property type="term" value="F:RNA polymerase II complex binding"/>
    <property type="evidence" value="ECO:0007669"/>
    <property type="project" value="InterPro"/>
</dbReference>
<dbReference type="GO" id="GO:0031124">
    <property type="term" value="P:mRNA 3'-end processing"/>
    <property type="evidence" value="ECO:0007669"/>
    <property type="project" value="InterPro"/>
</dbReference>
<dbReference type="GO" id="GO:0043130">
    <property type="term" value="F:ubiquitin binding"/>
    <property type="evidence" value="ECO:0007669"/>
    <property type="project" value="InterPro"/>
</dbReference>
<dbReference type="EMBL" id="JADBJN010000003">
    <property type="protein sequence ID" value="KAG5673843.1"/>
    <property type="molecule type" value="Genomic_DNA"/>
</dbReference>
<feature type="compositionally biased region" description="Low complexity" evidence="15">
    <location>
        <begin position="303"/>
        <end position="312"/>
    </location>
</feature>
<dbReference type="PROSITE" id="PS51391">
    <property type="entry name" value="CID"/>
    <property type="match status" value="1"/>
</dbReference>
<reference evidence="18" key="1">
    <citation type="submission" date="2021-03" db="EMBL/GenBank/DDBJ databases">
        <title>Chromosome level genome of the anhydrobiotic midge Polypedilum vanderplanki.</title>
        <authorList>
            <person name="Yoshida Y."/>
            <person name="Kikawada T."/>
            <person name="Gusev O."/>
        </authorList>
    </citation>
    <scope>NUCLEOTIDE SEQUENCE</scope>
    <source>
        <strain evidence="18">NIAS01</strain>
        <tissue evidence="18">Whole body or cell culture</tissue>
    </source>
</reference>
<keyword evidence="4" id="KW-0597">Phosphoprotein</keyword>
<evidence type="ECO:0000256" key="7">
    <source>
        <dbReference type="ARBA" id="ARBA00022990"/>
    </source>
</evidence>
<dbReference type="InterPro" id="IPR047415">
    <property type="entry name" value="Pcf11_CID"/>
</dbReference>
<evidence type="ECO:0000259" key="17">
    <source>
        <dbReference type="PROSITE" id="PS51391"/>
    </source>
</evidence>
<feature type="compositionally biased region" description="Basic and acidic residues" evidence="15">
    <location>
        <begin position="313"/>
        <end position="338"/>
    </location>
</feature>
<dbReference type="GO" id="GO:0006369">
    <property type="term" value="P:termination of RNA polymerase II transcription"/>
    <property type="evidence" value="ECO:0007669"/>
    <property type="project" value="InterPro"/>
</dbReference>
<comment type="caution">
    <text evidence="18">The sequence shown here is derived from an EMBL/GenBank/DDBJ whole genome shotgun (WGS) entry which is preliminary data.</text>
</comment>
<evidence type="ECO:0000259" key="16">
    <source>
        <dbReference type="PROSITE" id="PS50179"/>
    </source>
</evidence>
<dbReference type="PROSITE" id="PS50179">
    <property type="entry name" value="VHS"/>
    <property type="match status" value="1"/>
</dbReference>
<evidence type="ECO:0000256" key="2">
    <source>
        <dbReference type="ARBA" id="ARBA00022481"/>
    </source>
</evidence>
<dbReference type="SMART" id="SM00582">
    <property type="entry name" value="RPR"/>
    <property type="match status" value="1"/>
</dbReference>
<dbReference type="GO" id="GO:0035091">
    <property type="term" value="F:phosphatidylinositol binding"/>
    <property type="evidence" value="ECO:0007669"/>
    <property type="project" value="InterPro"/>
</dbReference>
<organism evidence="18 19">
    <name type="scientific">Polypedilum vanderplanki</name>
    <name type="common">Sleeping chironomid midge</name>
    <dbReference type="NCBI Taxonomy" id="319348"/>
    <lineage>
        <taxon>Eukaryota</taxon>
        <taxon>Metazoa</taxon>
        <taxon>Ecdysozoa</taxon>
        <taxon>Arthropoda</taxon>
        <taxon>Hexapoda</taxon>
        <taxon>Insecta</taxon>
        <taxon>Pterygota</taxon>
        <taxon>Neoptera</taxon>
        <taxon>Endopterygota</taxon>
        <taxon>Diptera</taxon>
        <taxon>Nematocera</taxon>
        <taxon>Chironomoidea</taxon>
        <taxon>Chironomidae</taxon>
        <taxon>Chironominae</taxon>
        <taxon>Polypedilum</taxon>
        <taxon>Polypedilum</taxon>
    </lineage>
</organism>
<keyword evidence="9" id="KW-0539">Nucleus</keyword>
<dbReference type="FunFam" id="1.25.40.90:FF:000015">
    <property type="entry name" value="Pre-mRNA cleavage complex 2 protein Pcf11"/>
    <property type="match status" value="1"/>
</dbReference>
<evidence type="ECO:0000256" key="5">
    <source>
        <dbReference type="ARBA" id="ARBA00022664"/>
    </source>
</evidence>
<evidence type="ECO:0000256" key="3">
    <source>
        <dbReference type="ARBA" id="ARBA00022499"/>
    </source>
</evidence>
<dbReference type="OrthoDB" id="343582at2759"/>
<comment type="subcellular location">
    <subcellularLocation>
        <location evidence="1">Nucleus</location>
    </subcellularLocation>
</comment>
<dbReference type="InterPro" id="IPR008942">
    <property type="entry name" value="ENTH_VHS"/>
</dbReference>
<dbReference type="Proteomes" id="UP001107558">
    <property type="component" value="Chromosome 3"/>
</dbReference>
<dbReference type="PANTHER" id="PTHR15921:SF3">
    <property type="entry name" value="PRE-MRNA CLEAVAGE COMPLEX 2 PROTEIN PCF11"/>
    <property type="match status" value="1"/>
</dbReference>
<feature type="domain" description="VHS" evidence="16">
    <location>
        <begin position="28"/>
        <end position="117"/>
    </location>
</feature>
<dbReference type="SUPFAM" id="SSF48464">
    <property type="entry name" value="ENTH/VHS domain"/>
    <property type="match status" value="1"/>
</dbReference>
<accession>A0A9J6BWD2</accession>
<comment type="subunit">
    <text evidence="11">Associates with the phosphorylated CTD domain of POLR2A /RNA polymerase II.</text>
</comment>
<dbReference type="InterPro" id="IPR006569">
    <property type="entry name" value="CID_dom"/>
</dbReference>
<feature type="compositionally biased region" description="Low complexity" evidence="15">
    <location>
        <begin position="375"/>
        <end position="391"/>
    </location>
</feature>
<keyword evidence="19" id="KW-1185">Reference proteome</keyword>
<evidence type="ECO:0000256" key="12">
    <source>
        <dbReference type="ARBA" id="ARBA00068814"/>
    </source>
</evidence>
<evidence type="ECO:0000256" key="9">
    <source>
        <dbReference type="ARBA" id="ARBA00023242"/>
    </source>
</evidence>
<evidence type="ECO:0000256" key="11">
    <source>
        <dbReference type="ARBA" id="ARBA00063659"/>
    </source>
</evidence>
<dbReference type="InterPro" id="IPR045154">
    <property type="entry name" value="PCF11-like"/>
</dbReference>
<feature type="region of interest" description="Disordered" evidence="15">
    <location>
        <begin position="1418"/>
        <end position="1444"/>
    </location>
</feature>
<evidence type="ECO:0000256" key="14">
    <source>
        <dbReference type="SAM" id="Coils"/>
    </source>
</evidence>
<evidence type="ECO:0000256" key="8">
    <source>
        <dbReference type="ARBA" id="ARBA00023054"/>
    </source>
</evidence>
<dbReference type="InterPro" id="IPR002014">
    <property type="entry name" value="VHS_dom"/>
</dbReference>
<dbReference type="Pfam" id="PF21936">
    <property type="entry name" value="Pcf11_C"/>
    <property type="match status" value="1"/>
</dbReference>
<evidence type="ECO:0000313" key="18">
    <source>
        <dbReference type="EMBL" id="KAG5673843.1"/>
    </source>
</evidence>
<keyword evidence="6" id="KW-0832">Ubl conjugation</keyword>
<dbReference type="PANTHER" id="PTHR15921">
    <property type="entry name" value="PRE-MRNA CLEAVAGE COMPLEX II"/>
    <property type="match status" value="1"/>
</dbReference>